<dbReference type="EMBL" id="CATOUU010001088">
    <property type="protein sequence ID" value="CAI9971048.1"/>
    <property type="molecule type" value="Genomic_DNA"/>
</dbReference>
<protein>
    <submittedName>
        <fullName evidence="2">Uncharacterized protein</fullName>
    </submittedName>
</protein>
<reference evidence="2" key="1">
    <citation type="submission" date="2023-06" db="EMBL/GenBank/DDBJ databases">
        <authorList>
            <person name="Kurt Z."/>
        </authorList>
    </citation>
    <scope>NUCLEOTIDE SEQUENCE</scope>
</reference>
<evidence type="ECO:0000256" key="1">
    <source>
        <dbReference type="SAM" id="MobiDB-lite"/>
    </source>
</evidence>
<reference evidence="3 5" key="2">
    <citation type="submission" date="2024-07" db="EMBL/GenBank/DDBJ databases">
        <authorList>
            <person name="Akdeniz Z."/>
        </authorList>
    </citation>
    <scope>NUCLEOTIDE SEQUENCE [LARGE SCALE GENOMIC DNA]</scope>
</reference>
<evidence type="ECO:0000313" key="2">
    <source>
        <dbReference type="EMBL" id="CAI9971048.1"/>
    </source>
</evidence>
<gene>
    <name evidence="3" type="ORF">HINF_LOCUS52670</name>
    <name evidence="2" type="ORF">HINF_LOCUS58693</name>
    <name evidence="4" type="ORF">HINF_LOCUS61597</name>
</gene>
<feature type="region of interest" description="Disordered" evidence="1">
    <location>
        <begin position="109"/>
        <end position="139"/>
    </location>
</feature>
<dbReference type="EMBL" id="CAXDID020000264">
    <property type="protein sequence ID" value="CAL6066759.1"/>
    <property type="molecule type" value="Genomic_DNA"/>
</dbReference>
<organism evidence="2">
    <name type="scientific">Hexamita inflata</name>
    <dbReference type="NCBI Taxonomy" id="28002"/>
    <lineage>
        <taxon>Eukaryota</taxon>
        <taxon>Metamonada</taxon>
        <taxon>Diplomonadida</taxon>
        <taxon>Hexamitidae</taxon>
        <taxon>Hexamitinae</taxon>
        <taxon>Hexamita</taxon>
    </lineage>
</organism>
<evidence type="ECO:0000313" key="3">
    <source>
        <dbReference type="EMBL" id="CAL6066759.1"/>
    </source>
</evidence>
<dbReference type="Proteomes" id="UP001642409">
    <property type="component" value="Unassembled WGS sequence"/>
</dbReference>
<evidence type="ECO:0000313" key="5">
    <source>
        <dbReference type="Proteomes" id="UP001642409"/>
    </source>
</evidence>
<name>A0AA86RAH8_9EUKA</name>
<dbReference type="AlphaFoldDB" id="A0AA86RAH8"/>
<dbReference type="EMBL" id="CAXDID020000370">
    <property type="protein sequence ID" value="CAL6083175.1"/>
    <property type="molecule type" value="Genomic_DNA"/>
</dbReference>
<feature type="compositionally biased region" description="Polar residues" evidence="1">
    <location>
        <begin position="109"/>
        <end position="125"/>
    </location>
</feature>
<keyword evidence="5" id="KW-1185">Reference proteome</keyword>
<evidence type="ECO:0000313" key="4">
    <source>
        <dbReference type="EMBL" id="CAL6083175.1"/>
    </source>
</evidence>
<accession>A0AA86RAH8</accession>
<proteinExistence type="predicted"/>
<sequence>MALQNKQNEVESWMLKEAEELKLDDAAMQIVKQYKQTESEIFYTLQYQKQQFPVLPLREEDLFLSPFEMQLEKCQAQKYEIDWPELPESDEEHDELEDENIDLPLDQMTNTQSQRPTTNTDVQQPNEQQEEQEENELNLTNTTTLNIFIQNRNPRELHLQQQPLALFDMWRSAMDQQFSWVQRRDFE</sequence>
<comment type="caution">
    <text evidence="2">The sequence shown here is derived from an EMBL/GenBank/DDBJ whole genome shotgun (WGS) entry which is preliminary data.</text>
</comment>